<sequence length="858" mass="98033">MIRFFLLLSVLSATTIAIDKTVFKNCSRVEFCTKYRNFEPNEKDKYSADLKSLTIDDKTNVVKVPLKNDNGDTLNLLITLLEGNKVRTQIQEPSTTRFDLSDIILVEDLKSLPVKKSSIGPNNVYIQPIDTSNNQRVYIEAGPPFVITFTSDKEKRVVLDGNNFVMEHTSKSQVFTFKVSFPQADRLYGLHDHAYKMNLGTTNNGSANTMDPFRFRNSDAWGYEANSPMALYGSRPVVIGYKPEKTSAIFLLNAAEQWIDVASDIDNPYAYFIVEKGAFDLFTLLGPTPKDFVRQFTGLTGRAHLPQIWALGYHQCRFSYKSQDDVKTVVALMGQNDFPFDVIYLDGDHTDDYRWFHWNHTTYTDPIEMFNNISAAGRLAVSISDPHIKVEDTYDVYIGAKEKYFTKWANGSNYEADCWPGKSSWIDYMIPEASDYYASWYSYKKFNGSTPTLAGIWNDMNEPAVFDETIEKTMPWEVLHMGKVPHGEIHNIYGFTHVRSTHKGLMDRDNGLKRPFILTRSHFAGSQRYAAMWTGDNSATWEHFANTYSECMNANMMGMVFCGADIGGFIGDPSDELLQRWYQGAMWLPFFRGHSSREAKRREPYLFSKEVQAVLRKALKTRYQHIPSFYTLFFEHTRTGDPIIRPLYYDYPEVYDADTQVLVGTDIMGVAITKPGVNQTEVVLPGANQWWYRADREFIDPLLGDGKLTIDVDINSSPFFYRAGSIIFRKDRPRDTAVAAINDSYTVYVNCDQSQNAAGRLYIDDYFSFDYANKDNYLYINATYDNVEKTLTLESIDGDSTGLDAVFEQVVINKVNFTEGVYKTQQDVFTKSYDGIPLSEISIGSALRKNNKYTMKLM</sequence>
<dbReference type="PANTHER" id="PTHR22762:SF54">
    <property type="entry name" value="BCDNA.GH04962"/>
    <property type="match status" value="1"/>
</dbReference>
<keyword evidence="4 11" id="KW-0732">Signal</keyword>
<feature type="chain" id="PRO_5040505382" description="Glucosidase II subunit alpha" evidence="11">
    <location>
        <begin position="18"/>
        <end position="858"/>
    </location>
</feature>
<dbReference type="Proteomes" id="UP001153712">
    <property type="component" value="Chromosome 2"/>
</dbReference>
<dbReference type="InterPro" id="IPR025887">
    <property type="entry name" value="Glyco_hydro_31_N_dom"/>
</dbReference>
<dbReference type="EMBL" id="OU900095">
    <property type="protein sequence ID" value="CAH1168271.1"/>
    <property type="molecule type" value="Genomic_DNA"/>
</dbReference>
<evidence type="ECO:0000256" key="1">
    <source>
        <dbReference type="ARBA" id="ARBA00004240"/>
    </source>
</evidence>
<comment type="pathway">
    <text evidence="2">Glycan metabolism; N-glycan metabolism.</text>
</comment>
<dbReference type="SUPFAM" id="SSF51011">
    <property type="entry name" value="Glycosyl hydrolase domain"/>
    <property type="match status" value="1"/>
</dbReference>
<evidence type="ECO:0000259" key="13">
    <source>
        <dbReference type="Pfam" id="PF13802"/>
    </source>
</evidence>
<reference evidence="15" key="1">
    <citation type="submission" date="2022-01" db="EMBL/GenBank/DDBJ databases">
        <authorList>
            <person name="King R."/>
        </authorList>
    </citation>
    <scope>NUCLEOTIDE SEQUENCE</scope>
</reference>
<dbReference type="Gene3D" id="2.60.40.1760">
    <property type="entry name" value="glycosyl hydrolase (family 31)"/>
    <property type="match status" value="1"/>
</dbReference>
<evidence type="ECO:0000256" key="11">
    <source>
        <dbReference type="SAM" id="SignalP"/>
    </source>
</evidence>
<dbReference type="CDD" id="cd14752">
    <property type="entry name" value="GH31_N"/>
    <property type="match status" value="1"/>
</dbReference>
<dbReference type="SUPFAM" id="SSF51445">
    <property type="entry name" value="(Trans)glycosidases"/>
    <property type="match status" value="1"/>
</dbReference>
<evidence type="ECO:0000256" key="10">
    <source>
        <dbReference type="RuleBase" id="RU361185"/>
    </source>
</evidence>
<evidence type="ECO:0000256" key="6">
    <source>
        <dbReference type="ARBA" id="ARBA00022824"/>
    </source>
</evidence>
<feature type="domain" description="Glycosyl hydrolase family 31 C-terminal" evidence="14">
    <location>
        <begin position="640"/>
        <end position="727"/>
    </location>
</feature>
<evidence type="ECO:0000256" key="2">
    <source>
        <dbReference type="ARBA" id="ARBA00004833"/>
    </source>
</evidence>
<dbReference type="AlphaFoldDB" id="A0A9P0DLN4"/>
<evidence type="ECO:0000313" key="15">
    <source>
        <dbReference type="EMBL" id="CAH1168271.1"/>
    </source>
</evidence>
<evidence type="ECO:0000256" key="5">
    <source>
        <dbReference type="ARBA" id="ARBA00022801"/>
    </source>
</evidence>
<dbReference type="OrthoDB" id="3237269at2759"/>
<evidence type="ECO:0000256" key="8">
    <source>
        <dbReference type="ARBA" id="ARBA00023295"/>
    </source>
</evidence>
<feature type="domain" description="Glycoside hydrolase family 31 N-terminal" evidence="13">
    <location>
        <begin position="129"/>
        <end position="260"/>
    </location>
</feature>
<feature type="signal peptide" evidence="11">
    <location>
        <begin position="1"/>
        <end position="17"/>
    </location>
</feature>
<evidence type="ECO:0000259" key="12">
    <source>
        <dbReference type="Pfam" id="PF01055"/>
    </source>
</evidence>
<dbReference type="PROSITE" id="PS00129">
    <property type="entry name" value="GLYCOSYL_HYDROL_F31_1"/>
    <property type="match status" value="1"/>
</dbReference>
<gene>
    <name evidence="15" type="ORF">PHYEVI_LOCUS4857</name>
</gene>
<dbReference type="GO" id="GO:0090599">
    <property type="term" value="F:alpha-glucosidase activity"/>
    <property type="evidence" value="ECO:0007669"/>
    <property type="project" value="UniProtKB-ARBA"/>
</dbReference>
<feature type="domain" description="Glycoside hydrolase family 31 TIM barrel" evidence="12">
    <location>
        <begin position="304"/>
        <end position="632"/>
    </location>
</feature>
<keyword evidence="6" id="KW-0256">Endoplasmic reticulum</keyword>
<dbReference type="GO" id="GO:0005783">
    <property type="term" value="C:endoplasmic reticulum"/>
    <property type="evidence" value="ECO:0007669"/>
    <property type="project" value="UniProtKB-SubCell"/>
</dbReference>
<keyword evidence="7" id="KW-0325">Glycoprotein</keyword>
<dbReference type="GO" id="GO:0030246">
    <property type="term" value="F:carbohydrate binding"/>
    <property type="evidence" value="ECO:0007669"/>
    <property type="project" value="InterPro"/>
</dbReference>
<keyword evidence="5 10" id="KW-0378">Hydrolase</keyword>
<name>A0A9P0DLN4_PHYSR</name>
<dbReference type="SUPFAM" id="SSF74650">
    <property type="entry name" value="Galactose mutarotase-like"/>
    <property type="match status" value="1"/>
</dbReference>
<dbReference type="Gene3D" id="2.60.40.1180">
    <property type="entry name" value="Golgi alpha-mannosidase II"/>
    <property type="match status" value="2"/>
</dbReference>
<dbReference type="InterPro" id="IPR030458">
    <property type="entry name" value="Glyco_hydro_31_AS"/>
</dbReference>
<proteinExistence type="inferred from homology"/>
<dbReference type="CDD" id="cd06603">
    <property type="entry name" value="GH31_GANC_GANAB_alpha"/>
    <property type="match status" value="1"/>
</dbReference>
<evidence type="ECO:0000256" key="9">
    <source>
        <dbReference type="ARBA" id="ARBA00042895"/>
    </source>
</evidence>
<keyword evidence="8 10" id="KW-0326">Glycosidase</keyword>
<comment type="similarity">
    <text evidence="3 10">Belongs to the glycosyl hydrolase 31 family.</text>
</comment>
<dbReference type="InterPro" id="IPR013780">
    <property type="entry name" value="Glyco_hydro_b"/>
</dbReference>
<organism evidence="15 16">
    <name type="scientific">Phyllotreta striolata</name>
    <name type="common">Striped flea beetle</name>
    <name type="synonym">Crioceris striolata</name>
    <dbReference type="NCBI Taxonomy" id="444603"/>
    <lineage>
        <taxon>Eukaryota</taxon>
        <taxon>Metazoa</taxon>
        <taxon>Ecdysozoa</taxon>
        <taxon>Arthropoda</taxon>
        <taxon>Hexapoda</taxon>
        <taxon>Insecta</taxon>
        <taxon>Pterygota</taxon>
        <taxon>Neoptera</taxon>
        <taxon>Endopterygota</taxon>
        <taxon>Coleoptera</taxon>
        <taxon>Polyphaga</taxon>
        <taxon>Cucujiformia</taxon>
        <taxon>Chrysomeloidea</taxon>
        <taxon>Chrysomelidae</taxon>
        <taxon>Galerucinae</taxon>
        <taxon>Alticini</taxon>
        <taxon>Phyllotreta</taxon>
    </lineage>
</organism>
<dbReference type="Pfam" id="PF21365">
    <property type="entry name" value="Glyco_hydro_31_3rd"/>
    <property type="match status" value="1"/>
</dbReference>
<dbReference type="InterPro" id="IPR000322">
    <property type="entry name" value="Glyco_hydro_31_TIM"/>
</dbReference>
<dbReference type="GO" id="GO:0005975">
    <property type="term" value="P:carbohydrate metabolic process"/>
    <property type="evidence" value="ECO:0007669"/>
    <property type="project" value="InterPro"/>
</dbReference>
<dbReference type="PANTHER" id="PTHR22762">
    <property type="entry name" value="ALPHA-GLUCOSIDASE"/>
    <property type="match status" value="1"/>
</dbReference>
<dbReference type="InterPro" id="IPR011013">
    <property type="entry name" value="Gal_mutarotase_sf_dom"/>
</dbReference>
<evidence type="ECO:0000256" key="3">
    <source>
        <dbReference type="ARBA" id="ARBA00007806"/>
    </source>
</evidence>
<dbReference type="Pfam" id="PF13802">
    <property type="entry name" value="Gal_mutarotas_2"/>
    <property type="match status" value="1"/>
</dbReference>
<evidence type="ECO:0000259" key="14">
    <source>
        <dbReference type="Pfam" id="PF21365"/>
    </source>
</evidence>
<dbReference type="Pfam" id="PF01055">
    <property type="entry name" value="Glyco_hydro_31_2nd"/>
    <property type="match status" value="1"/>
</dbReference>
<accession>A0A9P0DLN4</accession>
<evidence type="ECO:0000256" key="7">
    <source>
        <dbReference type="ARBA" id="ARBA00023180"/>
    </source>
</evidence>
<evidence type="ECO:0000256" key="4">
    <source>
        <dbReference type="ARBA" id="ARBA00022729"/>
    </source>
</evidence>
<comment type="subcellular location">
    <subcellularLocation>
        <location evidence="1">Endoplasmic reticulum</location>
    </subcellularLocation>
</comment>
<dbReference type="GO" id="GO:0006491">
    <property type="term" value="P:N-glycan processing"/>
    <property type="evidence" value="ECO:0007669"/>
    <property type="project" value="TreeGrafter"/>
</dbReference>
<keyword evidence="16" id="KW-1185">Reference proteome</keyword>
<protein>
    <recommendedName>
        <fullName evidence="9">Glucosidase II subunit alpha</fullName>
    </recommendedName>
</protein>
<dbReference type="InterPro" id="IPR048395">
    <property type="entry name" value="Glyco_hydro_31_C"/>
</dbReference>
<dbReference type="Gene3D" id="3.20.20.80">
    <property type="entry name" value="Glycosidases"/>
    <property type="match status" value="2"/>
</dbReference>
<dbReference type="InterPro" id="IPR017853">
    <property type="entry name" value="GH"/>
</dbReference>
<evidence type="ECO:0000313" key="16">
    <source>
        <dbReference type="Proteomes" id="UP001153712"/>
    </source>
</evidence>